<reference evidence="3 4" key="1">
    <citation type="submission" date="2011-10" db="EMBL/GenBank/DDBJ databases">
        <title>Genome Sequence of Commensalibacter intestini A911, isolated from Drosophila gut.</title>
        <authorList>
            <person name="Lee W.-J."/>
            <person name="Kim E.-K."/>
        </authorList>
    </citation>
    <scope>NUCLEOTIDE SEQUENCE [LARGE SCALE GENOMIC DNA]</scope>
    <source>
        <strain evidence="3 4">A911</strain>
    </source>
</reference>
<dbReference type="InterPro" id="IPR050834">
    <property type="entry name" value="Glycosyltransf_2"/>
</dbReference>
<dbReference type="CDD" id="cd00761">
    <property type="entry name" value="Glyco_tranf_GTA_type"/>
    <property type="match status" value="1"/>
</dbReference>
<evidence type="ECO:0000313" key="3">
    <source>
        <dbReference type="EMBL" id="EHD13031.1"/>
    </source>
</evidence>
<dbReference type="Pfam" id="PF00535">
    <property type="entry name" value="Glycos_transf_2"/>
    <property type="match status" value="1"/>
</dbReference>
<dbReference type="InterPro" id="IPR001173">
    <property type="entry name" value="Glyco_trans_2-like"/>
</dbReference>
<accession>G6F318</accession>
<feature type="coiled-coil region" evidence="1">
    <location>
        <begin position="262"/>
        <end position="289"/>
    </location>
</feature>
<dbReference type="Pfam" id="PF13692">
    <property type="entry name" value="Glyco_trans_1_4"/>
    <property type="match status" value="1"/>
</dbReference>
<feature type="domain" description="Glycosyltransferase 2-like" evidence="2">
    <location>
        <begin position="796"/>
        <end position="927"/>
    </location>
</feature>
<proteinExistence type="predicted"/>
<sequence>MAQKLSSSNLISLQDILSYYDEWFLSSAFLSQQKPHPHQTFLTWLLKIATPNKIAIFDTIEQNTQNIFCILTHILNLTGQCYGNTNCNNLLPETLIPLTTETPLSSFSLIYMDISNQTIKSDPILSVLEKSLPKDTIFIFNALYHQNSIAKENRNLIQKWKKQYPFFEFTHHHGLLLLYTGDATPSVLNELFTLKNTPKLEHSFKTHCALQDEYWLLKTNAIQHKNINNKKQIIEAKTETYLLEQDIYYREKANQHAISAIKESTSLEREKLHKEIESLHNALTHTSKELNTSISISNTYADQLRASHNALHEFSLWRHNTEEKINSIHYLLKKYRFFTFFLPKKLKNLLTFLPVPAPHIPAEYYPDITPVVPRELNLTPSTQDTSRHIIFVAGEPNTPGVIYRCYRNAEACNMAGHKAKVINAANVSPQDIEWADILIFWRVEFSGHILGIVDVAKEYNTLTAFDADDIVFKPHFAYIEIIDGIRTIGTTEAETSRTFGNMKQTLMRTDFAVATTQEMREHMAQELIPKHAGPLVFTLPNIFDDDCVRVSRFFSRIHKANKNDNYIRIGYASGTRTHQRDFALVIPALLSIFKKRPDVRLVLFREPENHRPILHMNEFPKLKDFQDRIEWRDTVPLKQLPQELARFDISIAPLEADNVFCNAKSELKFFEAALANVCSVVSPTGPLTRCIQHGVTGFLAHNTEEWEQYLLQLIDDSSLRQKMAQDAYHDVLWNFSTQRQSYLCDTMLLSLTSEKGAAQAMETMIARKDYKNLGMPIVPESELLFDHDSLQESEVTVVITSYNYSKFIIEAMESVKAQTLKHIDMIIVDDGSSDDSIELIIAWAKDHKNRFNRLQLHRSLKNAGLGGARNIGIAASETLYSMQLDADNRLLPDSCEKLLARMKDTAIGYAYPHLRHFGAGEATGGHVPFHPLRLTVGNYIDAMVMLAKWAWAAAGGYYVQRDAMGWEDYDIWCRLAELGIQGTQVKEAIAEYRAHFSSMTSTVTEQTYHKPKVTSYLANRHPWIKLVLPEDSPWINKKKD</sequence>
<dbReference type="OrthoDB" id="174925at2"/>
<comment type="caution">
    <text evidence="3">The sequence shown here is derived from an EMBL/GenBank/DDBJ whole genome shotgun (WGS) entry which is preliminary data.</text>
</comment>
<dbReference type="CDD" id="cd03801">
    <property type="entry name" value="GT4_PimA-like"/>
    <property type="match status" value="1"/>
</dbReference>
<dbReference type="eggNOG" id="COG1215">
    <property type="taxonomic scope" value="Bacteria"/>
</dbReference>
<name>G6F318_9PROT</name>
<dbReference type="Gene3D" id="3.40.50.2000">
    <property type="entry name" value="Glycogen Phosphorylase B"/>
    <property type="match status" value="1"/>
</dbReference>
<dbReference type="eggNOG" id="COG0438">
    <property type="taxonomic scope" value="Bacteria"/>
</dbReference>
<dbReference type="Gene3D" id="3.90.550.10">
    <property type="entry name" value="Spore Coat Polysaccharide Biosynthesis Protein SpsA, Chain A"/>
    <property type="match status" value="1"/>
</dbReference>
<dbReference type="SUPFAM" id="SSF53448">
    <property type="entry name" value="Nucleotide-diphospho-sugar transferases"/>
    <property type="match status" value="1"/>
</dbReference>
<dbReference type="InterPro" id="IPR029044">
    <property type="entry name" value="Nucleotide-diphossugar_trans"/>
</dbReference>
<keyword evidence="1" id="KW-0175">Coiled coil</keyword>
<dbReference type="RefSeq" id="WP_008855004.1">
    <property type="nucleotide sequence ID" value="NZ_AGFR01000012.1"/>
</dbReference>
<dbReference type="AlphaFoldDB" id="G6F318"/>
<protein>
    <recommendedName>
        <fullName evidence="2">Glycosyltransferase 2-like domain-containing protein</fullName>
    </recommendedName>
</protein>
<dbReference type="PATRIC" id="fig|1088868.3.peg.2019"/>
<evidence type="ECO:0000259" key="2">
    <source>
        <dbReference type="Pfam" id="PF00535"/>
    </source>
</evidence>
<dbReference type="Proteomes" id="UP000005939">
    <property type="component" value="Unassembled WGS sequence"/>
</dbReference>
<dbReference type="SUPFAM" id="SSF53756">
    <property type="entry name" value="UDP-Glycosyltransferase/glycogen phosphorylase"/>
    <property type="match status" value="1"/>
</dbReference>
<evidence type="ECO:0000256" key="1">
    <source>
        <dbReference type="SAM" id="Coils"/>
    </source>
</evidence>
<gene>
    <name evidence="3" type="ORF">CIN_20140</name>
</gene>
<dbReference type="PANTHER" id="PTHR43685">
    <property type="entry name" value="GLYCOSYLTRANSFERASE"/>
    <property type="match status" value="1"/>
</dbReference>
<dbReference type="STRING" id="1088868.CIN_20140"/>
<dbReference type="PANTHER" id="PTHR43685:SF2">
    <property type="entry name" value="GLYCOSYLTRANSFERASE 2-LIKE DOMAIN-CONTAINING PROTEIN"/>
    <property type="match status" value="1"/>
</dbReference>
<evidence type="ECO:0000313" key="4">
    <source>
        <dbReference type="Proteomes" id="UP000005939"/>
    </source>
</evidence>
<organism evidence="3 4">
    <name type="scientific">Commensalibacter intestini A911</name>
    <dbReference type="NCBI Taxonomy" id="1088868"/>
    <lineage>
        <taxon>Bacteria</taxon>
        <taxon>Pseudomonadati</taxon>
        <taxon>Pseudomonadota</taxon>
        <taxon>Alphaproteobacteria</taxon>
        <taxon>Acetobacterales</taxon>
        <taxon>Acetobacteraceae</taxon>
    </lineage>
</organism>
<dbReference type="EMBL" id="AGFR01000012">
    <property type="protein sequence ID" value="EHD13031.1"/>
    <property type="molecule type" value="Genomic_DNA"/>
</dbReference>
<dbReference type="GO" id="GO:0044010">
    <property type="term" value="P:single-species biofilm formation"/>
    <property type="evidence" value="ECO:0007669"/>
    <property type="project" value="TreeGrafter"/>
</dbReference>